<evidence type="ECO:0000256" key="2">
    <source>
        <dbReference type="ARBA" id="ARBA00004236"/>
    </source>
</evidence>
<evidence type="ECO:0000256" key="5">
    <source>
        <dbReference type="ARBA" id="ARBA00022679"/>
    </source>
</evidence>
<dbReference type="EMBL" id="AP019309">
    <property type="protein sequence ID" value="BBH27264.1"/>
    <property type="molecule type" value="Genomic_DNA"/>
</dbReference>
<accession>A0A3G9JWU3</accession>
<proteinExistence type="inferred from homology"/>
<comment type="subcellular location">
    <subcellularLocation>
        <location evidence="2">Cell membrane</location>
    </subcellularLocation>
    <subcellularLocation>
        <location evidence="1">Membrane</location>
        <topology evidence="1">Multi-pass membrane protein</topology>
    </subcellularLocation>
</comment>
<evidence type="ECO:0000256" key="4">
    <source>
        <dbReference type="ARBA" id="ARBA00022475"/>
    </source>
</evidence>
<feature type="transmembrane region" description="Helical" evidence="9">
    <location>
        <begin position="271"/>
        <end position="291"/>
    </location>
</feature>
<keyword evidence="6 9" id="KW-0812">Transmembrane</keyword>
<evidence type="ECO:0000256" key="6">
    <source>
        <dbReference type="ARBA" id="ARBA00022692"/>
    </source>
</evidence>
<comment type="similarity">
    <text evidence="3">Belongs to the bacterial sugar transferase family.</text>
</comment>
<dbReference type="GO" id="GO:0016780">
    <property type="term" value="F:phosphotransferase activity, for other substituted phosphate groups"/>
    <property type="evidence" value="ECO:0007669"/>
    <property type="project" value="TreeGrafter"/>
</dbReference>
<evidence type="ECO:0000256" key="8">
    <source>
        <dbReference type="ARBA" id="ARBA00023136"/>
    </source>
</evidence>
<keyword evidence="5 11" id="KW-0808">Transferase</keyword>
<dbReference type="Gene3D" id="3.40.50.720">
    <property type="entry name" value="NAD(P)-binding Rossmann-like Domain"/>
    <property type="match status" value="1"/>
</dbReference>
<sequence length="464" mass="53640">MKNTVYRKILSVLLVVIECIIFYAIFVAMDINMKLLRQSIGLYVIYMILCGHYSIKDELIFDEIKHVFQATVIYMITFAVIMPYSAHTDKRRYIMILAMIMFFVSIILNRTLRIIMRHLLTKKTIVIGTSEDSLRYARLYNNNRFAITEVLGFVNLNTDPRFDQKFDNVVREDWNRFSDAPIYDYQDLAKIVKEQRVDQITIADSTMNQATFDLVIKDCIPLCDSIQYMPQDNHMMNFSSSIHDSDGLLLISASRNKVSIFSRFIKRTIDIFFALIGTIITIPLALIVKIINLVHGDHGPIFYKQMRVGRNGQPLGIYKFRSMVTNADEVLAQLLESDPAVKEEWIRSAKLKDDPRITPAGKFLRKTSLDEFPQFFNILKGDMSLIGPRPVIKEELEWYGDRVDKFLSVRPGLTGYWASHGRSDVDYPERCDLELYYIDHQSILIDMEIVIKTITGVLTGEGAR</sequence>
<evidence type="ECO:0000259" key="10">
    <source>
        <dbReference type="Pfam" id="PF02397"/>
    </source>
</evidence>
<dbReference type="Proteomes" id="UP000268059">
    <property type="component" value="Chromosome"/>
</dbReference>
<reference evidence="11 12" key="1">
    <citation type="submission" date="2018-11" db="EMBL/GenBank/DDBJ databases">
        <title>Novel Erysipelotrichaceae bacterium isolated from small intestine of a swine.</title>
        <authorList>
            <person name="Kim J.S."/>
            <person name="Choe H."/>
            <person name="Lee Y.R."/>
            <person name="Kim K.M."/>
            <person name="Park D.S."/>
        </authorList>
    </citation>
    <scope>NUCLEOTIDE SEQUENCE [LARGE SCALE GENOMIC DNA]</scope>
    <source>
        <strain evidence="11 12">SG0102</strain>
    </source>
</reference>
<dbReference type="NCBIfam" id="TIGR03025">
    <property type="entry name" value="EPS_sugtrans"/>
    <property type="match status" value="1"/>
</dbReference>
<name>A0A3G9JWU3_9FIRM</name>
<keyword evidence="12" id="KW-1185">Reference proteome</keyword>
<dbReference type="GO" id="GO:0005886">
    <property type="term" value="C:plasma membrane"/>
    <property type="evidence" value="ECO:0007669"/>
    <property type="project" value="UniProtKB-SubCell"/>
</dbReference>
<organism evidence="11 12">
    <name type="scientific">Intestinibaculum porci</name>
    <dbReference type="NCBI Taxonomy" id="2487118"/>
    <lineage>
        <taxon>Bacteria</taxon>
        <taxon>Bacillati</taxon>
        <taxon>Bacillota</taxon>
        <taxon>Erysipelotrichia</taxon>
        <taxon>Erysipelotrichales</taxon>
        <taxon>Erysipelotrichaceae</taxon>
        <taxon>Intestinibaculum</taxon>
    </lineage>
</organism>
<dbReference type="AlphaFoldDB" id="A0A3G9JWU3"/>
<evidence type="ECO:0000256" key="7">
    <source>
        <dbReference type="ARBA" id="ARBA00022989"/>
    </source>
</evidence>
<evidence type="ECO:0000256" key="3">
    <source>
        <dbReference type="ARBA" id="ARBA00006464"/>
    </source>
</evidence>
<dbReference type="InParanoid" id="A0A3G9JWU3"/>
<evidence type="ECO:0000313" key="12">
    <source>
        <dbReference type="Proteomes" id="UP000268059"/>
    </source>
</evidence>
<evidence type="ECO:0000256" key="1">
    <source>
        <dbReference type="ARBA" id="ARBA00004141"/>
    </source>
</evidence>
<feature type="transmembrane region" description="Helical" evidence="9">
    <location>
        <begin position="67"/>
        <end position="86"/>
    </location>
</feature>
<dbReference type="PANTHER" id="PTHR30576:SF4">
    <property type="entry name" value="UNDECAPRENYL-PHOSPHATE GALACTOSE PHOSPHOTRANSFERASE"/>
    <property type="match status" value="1"/>
</dbReference>
<evidence type="ECO:0000256" key="9">
    <source>
        <dbReference type="SAM" id="Phobius"/>
    </source>
</evidence>
<dbReference type="RefSeq" id="WP_157983035.1">
    <property type="nucleotide sequence ID" value="NZ_AP019309.1"/>
</dbReference>
<gene>
    <name evidence="11" type="ORF">SG0102_21980</name>
</gene>
<dbReference type="OrthoDB" id="9808602at2"/>
<dbReference type="InterPro" id="IPR017475">
    <property type="entry name" value="EPS_sugar_tfrase"/>
</dbReference>
<evidence type="ECO:0000313" key="11">
    <source>
        <dbReference type="EMBL" id="BBH27264.1"/>
    </source>
</evidence>
<feature type="transmembrane region" description="Helical" evidence="9">
    <location>
        <begin position="35"/>
        <end position="55"/>
    </location>
</feature>
<protein>
    <submittedName>
        <fullName evidence="11">Undecaprenyl-phosphate galactose phosphotransferase WbaP</fullName>
    </submittedName>
</protein>
<dbReference type="Pfam" id="PF02397">
    <property type="entry name" value="Bac_transf"/>
    <property type="match status" value="1"/>
</dbReference>
<feature type="transmembrane region" description="Helical" evidence="9">
    <location>
        <begin position="92"/>
        <end position="112"/>
    </location>
</feature>
<dbReference type="PANTHER" id="PTHR30576">
    <property type="entry name" value="COLANIC BIOSYNTHESIS UDP-GLUCOSE LIPID CARRIER TRANSFERASE"/>
    <property type="match status" value="1"/>
</dbReference>
<feature type="transmembrane region" description="Helical" evidence="9">
    <location>
        <begin position="9"/>
        <end position="29"/>
    </location>
</feature>
<dbReference type="Pfam" id="PF13727">
    <property type="entry name" value="CoA_binding_3"/>
    <property type="match status" value="1"/>
</dbReference>
<feature type="domain" description="Bacterial sugar transferase" evidence="10">
    <location>
        <begin position="266"/>
        <end position="458"/>
    </location>
</feature>
<keyword evidence="7 9" id="KW-1133">Transmembrane helix</keyword>
<dbReference type="InterPro" id="IPR003362">
    <property type="entry name" value="Bact_transf"/>
</dbReference>
<keyword evidence="4" id="KW-1003">Cell membrane</keyword>
<keyword evidence="8 9" id="KW-0472">Membrane</keyword>
<dbReference type="KEGG" id="ebm:SG0102_21980"/>